<organism evidence="2 3">
    <name type="scientific">Apiospora arundinis</name>
    <dbReference type="NCBI Taxonomy" id="335852"/>
    <lineage>
        <taxon>Eukaryota</taxon>
        <taxon>Fungi</taxon>
        <taxon>Dikarya</taxon>
        <taxon>Ascomycota</taxon>
        <taxon>Pezizomycotina</taxon>
        <taxon>Sordariomycetes</taxon>
        <taxon>Xylariomycetidae</taxon>
        <taxon>Amphisphaeriales</taxon>
        <taxon>Apiosporaceae</taxon>
        <taxon>Apiospora</taxon>
    </lineage>
</organism>
<feature type="region of interest" description="Disordered" evidence="1">
    <location>
        <begin position="1"/>
        <end position="23"/>
    </location>
</feature>
<feature type="region of interest" description="Disordered" evidence="1">
    <location>
        <begin position="54"/>
        <end position="125"/>
    </location>
</feature>
<proteinExistence type="predicted"/>
<evidence type="ECO:0000313" key="2">
    <source>
        <dbReference type="EMBL" id="KAK8874740.1"/>
    </source>
</evidence>
<reference evidence="2 3" key="1">
    <citation type="journal article" date="2024" name="IMA Fungus">
        <title>Apiospora arundinis, a panoply of carbohydrate-active enzymes and secondary metabolites.</title>
        <authorList>
            <person name="Sorensen T."/>
            <person name="Petersen C."/>
            <person name="Muurmann A.T."/>
            <person name="Christiansen J.V."/>
            <person name="Brundto M.L."/>
            <person name="Overgaard C.K."/>
            <person name="Boysen A.T."/>
            <person name="Wollenberg R.D."/>
            <person name="Larsen T.O."/>
            <person name="Sorensen J.L."/>
            <person name="Nielsen K.L."/>
            <person name="Sondergaard T.E."/>
        </authorList>
    </citation>
    <scope>NUCLEOTIDE SEQUENCE [LARGE SCALE GENOMIC DNA]</scope>
    <source>
        <strain evidence="2 3">AAU 773</strain>
    </source>
</reference>
<feature type="compositionally biased region" description="Basic residues" evidence="1">
    <location>
        <begin position="80"/>
        <end position="98"/>
    </location>
</feature>
<feature type="compositionally biased region" description="Low complexity" evidence="1">
    <location>
        <begin position="410"/>
        <end position="419"/>
    </location>
</feature>
<feature type="compositionally biased region" description="Low complexity" evidence="1">
    <location>
        <begin position="7"/>
        <end position="16"/>
    </location>
</feature>
<dbReference type="PANTHER" id="PTHR37540:SF5">
    <property type="entry name" value="TRANSCRIPTION FACTOR DOMAIN-CONTAINING PROTEIN"/>
    <property type="match status" value="1"/>
</dbReference>
<protein>
    <submittedName>
        <fullName evidence="2">Uncharacterized protein</fullName>
    </submittedName>
</protein>
<dbReference type="Proteomes" id="UP001390339">
    <property type="component" value="Unassembled WGS sequence"/>
</dbReference>
<evidence type="ECO:0000313" key="3">
    <source>
        <dbReference type="Proteomes" id="UP001390339"/>
    </source>
</evidence>
<comment type="caution">
    <text evidence="2">The sequence shown here is derived from an EMBL/GenBank/DDBJ whole genome shotgun (WGS) entry which is preliminary data.</text>
</comment>
<feature type="region of interest" description="Disordered" evidence="1">
    <location>
        <begin position="399"/>
        <end position="434"/>
    </location>
</feature>
<gene>
    <name evidence="2" type="ORF">PGQ11_005254</name>
</gene>
<sequence>MGRGKASDASSASMGGDAEDTINFSNTTISRGQLVATKSGMQVNKHLHRGTAFVNWSPHEAPSSASKEAGRSKALPLRPVRWHVKPRTQANKAKRKERSKPSATKTKEQTAPGGEAVQIRPASRGPPISSECIFPVWASAVLPGDLSNDHKRLLHLSVTYWPIVAYPLGEHGLLSHNPLRTTGQYMFLFQDPTSLNCLVALGALYDTLRSGRKESFPLGSLISKLYSIVGDHIKGNGDMNTTMNAIATLATIAGYQGNYDHWSLHMKALMQYIPAAGGLEKVDIGVMGGIRKADFAGALSLSTKPSLPWKRRQVELQCIPEIGRDAMHQGLERHLAPCGIGKTTIEAVATVASYHRCISYTKRQNRERRRGEDAVVYEPLEVAEHYDYTMYRLLAEPEPLSTTMAPPPRLEQQQQQQPPNSAGGWKASDPSSSAADDLTALQSAIRILAILLLRGPANDMPCGEDTMIRMLERHLQTILLGLERTKDLATRKPIYLWLCIAGDLVSTLQGGVTGGRPDKAGRLTIYQQLLRAVLSADEAADPARVGEPDLEVCRIMSLGDMRELKLSSLRVSGEEVWDDRRAMRRILGLSHLSE</sequence>
<dbReference type="PANTHER" id="PTHR37540">
    <property type="entry name" value="TRANSCRIPTION FACTOR (ACR-2), PUTATIVE-RELATED-RELATED"/>
    <property type="match status" value="1"/>
</dbReference>
<accession>A0ABR2JAM1</accession>
<name>A0ABR2JAM1_9PEZI</name>
<evidence type="ECO:0000256" key="1">
    <source>
        <dbReference type="SAM" id="MobiDB-lite"/>
    </source>
</evidence>
<dbReference type="EMBL" id="JAPCWZ010000003">
    <property type="protein sequence ID" value="KAK8874740.1"/>
    <property type="molecule type" value="Genomic_DNA"/>
</dbReference>
<keyword evidence="3" id="KW-1185">Reference proteome</keyword>